<dbReference type="UniPathway" id="UPA00767">
    <property type="reaction ID" value="UER00751"/>
</dbReference>
<dbReference type="InterPro" id="IPR002060">
    <property type="entry name" value="Squ/phyt_synthse"/>
</dbReference>
<dbReference type="InterPro" id="IPR019845">
    <property type="entry name" value="Squalene/phytoene_synthase_CS"/>
</dbReference>
<comment type="caution">
    <text evidence="12">The sequence shown here is derived from an EMBL/GenBank/DDBJ whole genome shotgun (WGS) entry which is preliminary data.</text>
</comment>
<dbReference type="NCBIfam" id="TIGR01559">
    <property type="entry name" value="squal_synth"/>
    <property type="match status" value="1"/>
</dbReference>
<evidence type="ECO:0000256" key="1">
    <source>
        <dbReference type="ARBA" id="ARBA00001946"/>
    </source>
</evidence>
<keyword evidence="9" id="KW-0443">Lipid metabolism</keyword>
<dbReference type="InterPro" id="IPR044844">
    <property type="entry name" value="Trans_IPPS_euk-type"/>
</dbReference>
<dbReference type="PANTHER" id="PTHR11626">
    <property type="entry name" value="FARNESYL-DIPHOSPHATE FARNESYLTRANSFERASE"/>
    <property type="match status" value="1"/>
</dbReference>
<keyword evidence="10" id="KW-0472">Membrane</keyword>
<dbReference type="SUPFAM" id="SSF48576">
    <property type="entry name" value="Terpenoid synthases"/>
    <property type="match status" value="1"/>
</dbReference>
<evidence type="ECO:0000313" key="13">
    <source>
        <dbReference type="Proteomes" id="UP000015354"/>
    </source>
</evidence>
<dbReference type="InterPro" id="IPR008949">
    <property type="entry name" value="Isoprenoid_synthase_dom_sf"/>
</dbReference>
<evidence type="ECO:0000256" key="6">
    <source>
        <dbReference type="ARBA" id="ARBA00022679"/>
    </source>
</evidence>
<dbReference type="Proteomes" id="UP000015354">
    <property type="component" value="Unassembled WGS sequence"/>
</dbReference>
<dbReference type="GO" id="GO:0008610">
    <property type="term" value="P:lipid biosynthetic process"/>
    <property type="evidence" value="ECO:0007669"/>
    <property type="project" value="InterPro"/>
</dbReference>
<comment type="pathway">
    <text evidence="11">Terpene metabolism; lanosterol biosynthesis; lanosterol from farnesyl diphosphate: step 1/3.</text>
</comment>
<dbReference type="PANTHER" id="PTHR11626:SF2">
    <property type="entry name" value="SQUALENE SYNTHASE"/>
    <property type="match status" value="1"/>
</dbReference>
<dbReference type="OrthoDB" id="431150at2759"/>
<organism evidence="12 13">
    <name type="scientific">Strigomonas culicis</name>
    <dbReference type="NCBI Taxonomy" id="28005"/>
    <lineage>
        <taxon>Eukaryota</taxon>
        <taxon>Discoba</taxon>
        <taxon>Euglenozoa</taxon>
        <taxon>Kinetoplastea</taxon>
        <taxon>Metakinetoplastina</taxon>
        <taxon>Trypanosomatida</taxon>
        <taxon>Trypanosomatidae</taxon>
        <taxon>Strigomonadinae</taxon>
        <taxon>Strigomonas</taxon>
    </lineage>
</organism>
<dbReference type="GO" id="GO:0051996">
    <property type="term" value="F:squalene synthase [NAD(P)H] activity"/>
    <property type="evidence" value="ECO:0007669"/>
    <property type="project" value="UniProtKB-UniRule"/>
</dbReference>
<proteinExistence type="inferred from homology"/>
<accession>S9W9C1</accession>
<comment type="function">
    <text evidence="11">Catalyzes the condensation of 2 farnesyl pyrophosphate (FPP) moieties to form squalene.</text>
</comment>
<evidence type="ECO:0000313" key="12">
    <source>
        <dbReference type="EMBL" id="EPY35876.1"/>
    </source>
</evidence>
<gene>
    <name evidence="12" type="ORF">STCU_00867</name>
</gene>
<dbReference type="SFLD" id="SFLDG01018">
    <property type="entry name" value="Squalene/Phytoene_Synthase_Lik"/>
    <property type="match status" value="1"/>
</dbReference>
<evidence type="ECO:0000256" key="3">
    <source>
        <dbReference type="ARBA" id="ARBA00006251"/>
    </source>
</evidence>
<dbReference type="AlphaFoldDB" id="S9W9C1"/>
<dbReference type="PROSITE" id="PS01045">
    <property type="entry name" value="SQUALEN_PHYTOEN_SYN_2"/>
    <property type="match status" value="1"/>
</dbReference>
<keyword evidence="6 11" id="KW-0808">Transferase</keyword>
<dbReference type="SFLD" id="SFLDS00005">
    <property type="entry name" value="Isoprenoid_Synthase_Type_I"/>
    <property type="match status" value="1"/>
</dbReference>
<evidence type="ECO:0000256" key="5">
    <source>
        <dbReference type="ARBA" id="ARBA00022516"/>
    </source>
</evidence>
<protein>
    <recommendedName>
        <fullName evidence="4 11">Squalene synthase</fullName>
        <shortName evidence="11">SQS</shortName>
        <shortName evidence="11">SS</shortName>
        <ecNumber evidence="4 11">2.5.1.21</ecNumber>
    </recommendedName>
</protein>
<evidence type="ECO:0000256" key="4">
    <source>
        <dbReference type="ARBA" id="ARBA00012373"/>
    </source>
</evidence>
<keyword evidence="7" id="KW-0812">Transmembrane</keyword>
<sequence length="411" mass="47015">MGMFSNVVDMVRVKWQMRTAKVSLTADQEDLRYCYDVLQDVSRSFAVVIAQLNDAGLRDGICLFYLVLRALDTVEDDMSVPLDVKLRELPKFHKHTNDVEWSMTGVGKGRERELLENYPRVARAAQQLKEEYRVVIEDICERMANGMCDFLQRPVVTKEDYNLYCHYVAGLVGHGLTRLFANCDFEDSHLADDLTNSNHMGLFLQKTNIIRDYFEDILEEPPRMFWPKEIWGQYGEQLQDFKDRSNEKKAVECLNAMVADAVQHIPYVIEYLKPLRDPSIFRFCAIPQVMAIGTLAEVYNNAETFHVKVKMSRGASCRVMVHSTDLYNALGMFAEYCDTLLAKLDPNDASTPAIRKCLEEAKESIESLRKDQVPVPYMRSLMSHYPGLGGQLLLSLMDSVSVFFSGEHSAH</sequence>
<dbReference type="GO" id="GO:0055056">
    <property type="term" value="F:D-glucose transmembrane transporter activity"/>
    <property type="evidence" value="ECO:0007669"/>
    <property type="project" value="UniProtKB-UniRule"/>
</dbReference>
<evidence type="ECO:0000256" key="8">
    <source>
        <dbReference type="ARBA" id="ARBA00022989"/>
    </source>
</evidence>
<reference evidence="12 13" key="1">
    <citation type="journal article" date="2013" name="PLoS ONE">
        <title>Predicting the Proteins of Angomonas deanei, Strigomonas culicis and Their Respective Endosymbionts Reveals New Aspects of the Trypanosomatidae Family.</title>
        <authorList>
            <person name="Motta M.C."/>
            <person name="Martins A.C."/>
            <person name="de Souza S.S."/>
            <person name="Catta-Preta C.M."/>
            <person name="Silva R."/>
            <person name="Klein C.C."/>
            <person name="de Almeida L.G."/>
            <person name="de Lima Cunha O."/>
            <person name="Ciapina L.P."/>
            <person name="Brocchi M."/>
            <person name="Colabardini A.C."/>
            <person name="de Araujo Lima B."/>
            <person name="Machado C.R."/>
            <person name="de Almeida Soares C.M."/>
            <person name="Probst C.M."/>
            <person name="de Menezes C.B."/>
            <person name="Thompson C.E."/>
            <person name="Bartholomeu D.C."/>
            <person name="Gradia D.F."/>
            <person name="Pavoni D.P."/>
            <person name="Grisard E.C."/>
            <person name="Fantinatti-Garboggini F."/>
            <person name="Marchini F.K."/>
            <person name="Rodrigues-Luiz G.F."/>
            <person name="Wagner G."/>
            <person name="Goldman G.H."/>
            <person name="Fietto J.L."/>
            <person name="Elias M.C."/>
            <person name="Goldman M.H."/>
            <person name="Sagot M.F."/>
            <person name="Pereira M."/>
            <person name="Stoco P.H."/>
            <person name="de Mendonca-Neto R.P."/>
            <person name="Teixeira S.M."/>
            <person name="Maciel T.E."/>
            <person name="de Oliveira Mendes T.A."/>
            <person name="Urmenyi T.P."/>
            <person name="de Souza W."/>
            <person name="Schenkman S."/>
            <person name="de Vasconcelos A.T."/>
        </authorList>
    </citation>
    <scope>NUCLEOTIDE SEQUENCE [LARGE SCALE GENOMIC DNA]</scope>
</reference>
<comment type="catalytic activity">
    <reaction evidence="11">
        <text>2 (2E,6E)-farnesyl diphosphate + NADH + H(+) = squalene + 2 diphosphate + NAD(+)</text>
        <dbReference type="Rhea" id="RHEA:32299"/>
        <dbReference type="ChEBI" id="CHEBI:15378"/>
        <dbReference type="ChEBI" id="CHEBI:15440"/>
        <dbReference type="ChEBI" id="CHEBI:33019"/>
        <dbReference type="ChEBI" id="CHEBI:57540"/>
        <dbReference type="ChEBI" id="CHEBI:57945"/>
        <dbReference type="ChEBI" id="CHEBI:175763"/>
        <dbReference type="EC" id="2.5.1.21"/>
    </reaction>
</comment>
<dbReference type="InterPro" id="IPR006449">
    <property type="entry name" value="Squal_synth-like"/>
</dbReference>
<dbReference type="EMBL" id="ATMH01000867">
    <property type="protein sequence ID" value="EPY35876.1"/>
    <property type="molecule type" value="Genomic_DNA"/>
</dbReference>
<comment type="similarity">
    <text evidence="3 11">Belongs to the phytoene/squalene synthase family.</text>
</comment>
<dbReference type="Gene3D" id="1.10.600.10">
    <property type="entry name" value="Farnesyl Diphosphate Synthase"/>
    <property type="match status" value="1"/>
</dbReference>
<dbReference type="GO" id="GO:0005789">
    <property type="term" value="C:endoplasmic reticulum membrane"/>
    <property type="evidence" value="ECO:0007669"/>
    <property type="project" value="TreeGrafter"/>
</dbReference>
<evidence type="ECO:0000256" key="7">
    <source>
        <dbReference type="ARBA" id="ARBA00022692"/>
    </source>
</evidence>
<keyword evidence="13" id="KW-1185">Reference proteome</keyword>
<evidence type="ECO:0000256" key="10">
    <source>
        <dbReference type="ARBA" id="ARBA00023136"/>
    </source>
</evidence>
<keyword evidence="5" id="KW-0444">Lipid biosynthesis</keyword>
<name>S9W9C1_9TRYP</name>
<comment type="catalytic activity">
    <reaction evidence="11">
        <text>2 (2E,6E)-farnesyl diphosphate + NADPH + H(+) = squalene + 2 diphosphate + NADP(+)</text>
        <dbReference type="Rhea" id="RHEA:32295"/>
        <dbReference type="ChEBI" id="CHEBI:15378"/>
        <dbReference type="ChEBI" id="CHEBI:15440"/>
        <dbReference type="ChEBI" id="CHEBI:33019"/>
        <dbReference type="ChEBI" id="CHEBI:57783"/>
        <dbReference type="ChEBI" id="CHEBI:58349"/>
        <dbReference type="ChEBI" id="CHEBI:175763"/>
        <dbReference type="EC" id="2.5.1.21"/>
    </reaction>
</comment>
<dbReference type="InterPro" id="IPR033904">
    <property type="entry name" value="Trans_IPPS_HH"/>
</dbReference>
<evidence type="ECO:0000256" key="2">
    <source>
        <dbReference type="ARBA" id="ARBA00004370"/>
    </source>
</evidence>
<dbReference type="Pfam" id="PF00494">
    <property type="entry name" value="SQS_PSY"/>
    <property type="match status" value="1"/>
</dbReference>
<evidence type="ECO:0000256" key="9">
    <source>
        <dbReference type="ARBA" id="ARBA00023098"/>
    </source>
</evidence>
<comment type="subcellular location">
    <subcellularLocation>
        <location evidence="2">Membrane</location>
    </subcellularLocation>
</comment>
<dbReference type="FunFam" id="1.10.600.10:FF:000003">
    <property type="entry name" value="Farnesyl-diphosphate farnesyltransferase 1"/>
    <property type="match status" value="1"/>
</dbReference>
<dbReference type="GO" id="GO:0045338">
    <property type="term" value="P:farnesyl diphosphate metabolic process"/>
    <property type="evidence" value="ECO:0007669"/>
    <property type="project" value="InterPro"/>
</dbReference>
<evidence type="ECO:0000256" key="11">
    <source>
        <dbReference type="RuleBase" id="RU368088"/>
    </source>
</evidence>
<dbReference type="EC" id="2.5.1.21" evidence="4 11"/>
<comment type="cofactor">
    <cofactor evidence="1 11">
        <name>Mg(2+)</name>
        <dbReference type="ChEBI" id="CHEBI:18420"/>
    </cofactor>
</comment>
<dbReference type="CDD" id="cd00683">
    <property type="entry name" value="Trans_IPPS_HH"/>
    <property type="match status" value="1"/>
</dbReference>
<keyword evidence="8" id="KW-1133">Transmembrane helix</keyword>
<dbReference type="PROSITE" id="PS01044">
    <property type="entry name" value="SQUALEN_PHYTOEN_SYN_1"/>
    <property type="match status" value="1"/>
</dbReference>